<dbReference type="RefSeq" id="WP_245776472.1">
    <property type="nucleotide sequence ID" value="NZ_FOLQ01000001.1"/>
</dbReference>
<keyword evidence="1" id="KW-0812">Transmembrane</keyword>
<feature type="transmembrane region" description="Helical" evidence="1">
    <location>
        <begin position="232"/>
        <end position="251"/>
    </location>
</feature>
<evidence type="ECO:0000256" key="1">
    <source>
        <dbReference type="SAM" id="Phobius"/>
    </source>
</evidence>
<keyword evidence="1" id="KW-1133">Transmembrane helix</keyword>
<evidence type="ECO:0000313" key="3">
    <source>
        <dbReference type="Proteomes" id="UP000198598"/>
    </source>
</evidence>
<feature type="transmembrane region" description="Helical" evidence="1">
    <location>
        <begin position="150"/>
        <end position="177"/>
    </location>
</feature>
<accession>A0A1I1FGC5</accession>
<feature type="transmembrane region" description="Helical" evidence="1">
    <location>
        <begin position="97"/>
        <end position="115"/>
    </location>
</feature>
<gene>
    <name evidence="2" type="ORF">SAMN05216167_101223</name>
</gene>
<dbReference type="EMBL" id="FOLQ01000001">
    <property type="protein sequence ID" value="SFB98331.1"/>
    <property type="molecule type" value="Genomic_DNA"/>
</dbReference>
<reference evidence="2 3" key="1">
    <citation type="submission" date="2016-10" db="EMBL/GenBank/DDBJ databases">
        <authorList>
            <person name="de Groot N.N."/>
        </authorList>
    </citation>
    <scope>NUCLEOTIDE SEQUENCE [LARGE SCALE GENOMIC DNA]</scope>
    <source>
        <strain evidence="2 3">DSM 26130</strain>
    </source>
</reference>
<feature type="transmembrane region" description="Helical" evidence="1">
    <location>
        <begin position="69"/>
        <end position="91"/>
    </location>
</feature>
<feature type="transmembrane region" description="Helical" evidence="1">
    <location>
        <begin position="257"/>
        <end position="278"/>
    </location>
</feature>
<sequence>MPQAPTPNESLLPEQEEKLRELTTQSWNLELVISGAALFAVLQLPDLLDAAFDYFRYNLLTQTAGMQGLFPSMAYSMMKAICYVLFIAFLTNFVMRGFWVGLVGLLAVYPTGIHYDRIPFSTKYAQDRMAAKLGSLDAYIMRLDRRCNTVFAVAFLFVLILIIVAFSYLLTVLVYSFLRPLIPAQYWQGVKLVAYVLMVIYLLASIVLSLPSVKAHPRGVSLHYRFTELSKLFFLGLYRPFAFILNTFYSHLSYRKILRTIALMTGVFMVLIVVEFFADFARIDRRAGSVNRRHLYSARVDSLYINSSAYDNQRADGQYIEVASIQEDVIRDPYIRLFIAYPKALDTLLTRLAPEPVWNDSLPIAEKRRLIAMWRSRQINRLIYIRINDSLYRKPDLLFTMRDAPQQRGWQTILLPTNLRTGKNMLRIGIQSDATARGEEIVTIPFWYIPEK</sequence>
<keyword evidence="3" id="KW-1185">Reference proteome</keyword>
<organism evidence="2 3">
    <name type="scientific">Spirosoma endophyticum</name>
    <dbReference type="NCBI Taxonomy" id="662367"/>
    <lineage>
        <taxon>Bacteria</taxon>
        <taxon>Pseudomonadati</taxon>
        <taxon>Bacteroidota</taxon>
        <taxon>Cytophagia</taxon>
        <taxon>Cytophagales</taxon>
        <taxon>Cytophagaceae</taxon>
        <taxon>Spirosoma</taxon>
    </lineage>
</organism>
<feature type="transmembrane region" description="Helical" evidence="1">
    <location>
        <begin position="192"/>
        <end position="211"/>
    </location>
</feature>
<protein>
    <submittedName>
        <fullName evidence="2">Uncharacterized protein</fullName>
    </submittedName>
</protein>
<proteinExistence type="predicted"/>
<name>A0A1I1FGC5_9BACT</name>
<keyword evidence="1" id="KW-0472">Membrane</keyword>
<dbReference type="Proteomes" id="UP000198598">
    <property type="component" value="Unassembled WGS sequence"/>
</dbReference>
<dbReference type="AlphaFoldDB" id="A0A1I1FGC5"/>
<dbReference type="STRING" id="662367.SAMN05216167_101223"/>
<evidence type="ECO:0000313" key="2">
    <source>
        <dbReference type="EMBL" id="SFB98331.1"/>
    </source>
</evidence>